<evidence type="ECO:0000313" key="8">
    <source>
        <dbReference type="EMBL" id="TGK17988.1"/>
    </source>
</evidence>
<keyword evidence="3" id="KW-1003">Cell membrane</keyword>
<comment type="similarity">
    <text evidence="2">Belongs to the chromate ion transporter (CHR) (TC 2.A.51) family.</text>
</comment>
<accession>A0A4R9GNS5</accession>
<protein>
    <submittedName>
        <fullName evidence="8">Chromate efflux transporter</fullName>
    </submittedName>
</protein>
<dbReference type="NCBIfam" id="TIGR00937">
    <property type="entry name" value="2A51"/>
    <property type="match status" value="1"/>
</dbReference>
<name>A0A4R9GNS5_9LEPT</name>
<sequence length="400" mass="43192">MTDLSRASGRQGSLAEVFLVSLKLGLVSFGGPIAHLGTFHNEYVILKKWLDEKSYTDLVGLCQFLPGPASSQLGIAIGTIRAGVWGGIVAWFGFTAPSAVALVVFALLLRRFDFADASWIHGLKIVAVAVVAQAIFLLWKKLIRSVSQIGIAIGVAIALSFWNSSFAQITLIFAAGVFGYFLFKSRSDAEVFSFPIGISRRFAIICLCLFFGLLALLPAMRLFSSDTRLWMADSFFRSGALVFGGGHVVLPLLEKELVPVGLISEQDFLVGYGAAQAVPGPLFTFASYLGAVIDGIPGAILATFFIFLPAYVSIIGILPFWNSVRTERRVQGILTGVNCAVVGILIAAFYRPLWTDSIRSFGDFCLASVLVALLVFFKLPSWIAVIVGSLGSVLIRYLPL</sequence>
<keyword evidence="5 7" id="KW-1133">Transmembrane helix</keyword>
<dbReference type="AlphaFoldDB" id="A0A4R9GNS5"/>
<evidence type="ECO:0000256" key="1">
    <source>
        <dbReference type="ARBA" id="ARBA00004651"/>
    </source>
</evidence>
<evidence type="ECO:0000256" key="5">
    <source>
        <dbReference type="ARBA" id="ARBA00022989"/>
    </source>
</evidence>
<dbReference type="Proteomes" id="UP000297855">
    <property type="component" value="Unassembled WGS sequence"/>
</dbReference>
<dbReference type="GO" id="GO:0015109">
    <property type="term" value="F:chromate transmembrane transporter activity"/>
    <property type="evidence" value="ECO:0007669"/>
    <property type="project" value="InterPro"/>
</dbReference>
<evidence type="ECO:0000256" key="6">
    <source>
        <dbReference type="ARBA" id="ARBA00023136"/>
    </source>
</evidence>
<feature type="transmembrane region" description="Helical" evidence="7">
    <location>
        <begin position="333"/>
        <end position="350"/>
    </location>
</feature>
<reference evidence="8" key="1">
    <citation type="journal article" date="2019" name="PLoS Negl. Trop. Dis.">
        <title>Revisiting the worldwide diversity of Leptospira species in the environment.</title>
        <authorList>
            <person name="Vincent A.T."/>
            <person name="Schiettekatte O."/>
            <person name="Bourhy P."/>
            <person name="Veyrier F.J."/>
            <person name="Picardeau M."/>
        </authorList>
    </citation>
    <scope>NUCLEOTIDE SEQUENCE [LARGE SCALE GENOMIC DNA]</scope>
    <source>
        <strain evidence="8">SCS5</strain>
    </source>
</reference>
<evidence type="ECO:0000256" key="7">
    <source>
        <dbReference type="SAM" id="Phobius"/>
    </source>
</evidence>
<feature type="transmembrane region" description="Helical" evidence="7">
    <location>
        <begin position="151"/>
        <end position="182"/>
    </location>
</feature>
<feature type="transmembrane region" description="Helical" evidence="7">
    <location>
        <begin position="119"/>
        <end position="139"/>
    </location>
</feature>
<dbReference type="PANTHER" id="PTHR33567">
    <property type="entry name" value="CHROMATE ION TRANSPORTER (EUROFUNG)"/>
    <property type="match status" value="1"/>
</dbReference>
<gene>
    <name evidence="8" type="primary">chrA</name>
    <name evidence="8" type="ORF">EHO61_11045</name>
</gene>
<evidence type="ECO:0000256" key="4">
    <source>
        <dbReference type="ARBA" id="ARBA00022692"/>
    </source>
</evidence>
<comment type="subcellular location">
    <subcellularLocation>
        <location evidence="1">Cell membrane</location>
        <topology evidence="1">Multi-pass membrane protein</topology>
    </subcellularLocation>
</comment>
<dbReference type="PANTHER" id="PTHR33567:SF3">
    <property type="entry name" value="CHROMATE ION TRANSPORTER (EUROFUNG)"/>
    <property type="match status" value="1"/>
</dbReference>
<dbReference type="OrthoDB" id="9788907at2"/>
<feature type="transmembrane region" description="Helical" evidence="7">
    <location>
        <begin position="82"/>
        <end position="107"/>
    </location>
</feature>
<evidence type="ECO:0000313" key="9">
    <source>
        <dbReference type="Proteomes" id="UP000297855"/>
    </source>
</evidence>
<dbReference type="RefSeq" id="WP_135813643.1">
    <property type="nucleotide sequence ID" value="NZ_RQEV01000011.1"/>
</dbReference>
<dbReference type="InterPro" id="IPR014047">
    <property type="entry name" value="Chr_Tranpt_l_chain"/>
</dbReference>
<feature type="transmembrane region" description="Helical" evidence="7">
    <location>
        <begin position="300"/>
        <end position="321"/>
    </location>
</feature>
<dbReference type="GO" id="GO:0005886">
    <property type="term" value="C:plasma membrane"/>
    <property type="evidence" value="ECO:0007669"/>
    <property type="project" value="UniProtKB-SubCell"/>
</dbReference>
<comment type="caution">
    <text evidence="8">The sequence shown here is derived from an EMBL/GenBank/DDBJ whole genome shotgun (WGS) entry which is preliminary data.</text>
</comment>
<evidence type="ECO:0000256" key="2">
    <source>
        <dbReference type="ARBA" id="ARBA00005262"/>
    </source>
</evidence>
<feature type="transmembrane region" description="Helical" evidence="7">
    <location>
        <begin position="273"/>
        <end position="293"/>
    </location>
</feature>
<proteinExistence type="inferred from homology"/>
<keyword evidence="9" id="KW-1185">Reference proteome</keyword>
<dbReference type="InterPro" id="IPR003370">
    <property type="entry name" value="Chromate_transpt"/>
</dbReference>
<feature type="transmembrane region" description="Helical" evidence="7">
    <location>
        <begin position="235"/>
        <end position="253"/>
    </location>
</feature>
<dbReference type="Pfam" id="PF02417">
    <property type="entry name" value="Chromate_transp"/>
    <property type="match status" value="2"/>
</dbReference>
<keyword evidence="4 7" id="KW-0812">Transmembrane</keyword>
<feature type="transmembrane region" description="Helical" evidence="7">
    <location>
        <begin position="202"/>
        <end position="223"/>
    </location>
</feature>
<evidence type="ECO:0000256" key="3">
    <source>
        <dbReference type="ARBA" id="ARBA00022475"/>
    </source>
</evidence>
<keyword evidence="6 7" id="KW-0472">Membrane</keyword>
<organism evidence="8 9">
    <name type="scientific">Leptospira fluminis</name>
    <dbReference type="NCBI Taxonomy" id="2484979"/>
    <lineage>
        <taxon>Bacteria</taxon>
        <taxon>Pseudomonadati</taxon>
        <taxon>Spirochaetota</taxon>
        <taxon>Spirochaetia</taxon>
        <taxon>Leptospirales</taxon>
        <taxon>Leptospiraceae</taxon>
        <taxon>Leptospira</taxon>
    </lineage>
</organism>
<dbReference type="PIRSF" id="PIRSF004810">
    <property type="entry name" value="ChrA"/>
    <property type="match status" value="1"/>
</dbReference>
<dbReference type="EMBL" id="RQEV01000011">
    <property type="protein sequence ID" value="TGK17988.1"/>
    <property type="molecule type" value="Genomic_DNA"/>
</dbReference>